<dbReference type="PATRIC" id="fig|1502723.3.peg.994"/>
<reference evidence="4" key="1">
    <citation type="submission" date="2015-02" db="EMBL/GenBank/DDBJ databases">
        <title>Draft Genome of Frankia sp. CpI1-S.</title>
        <authorList>
            <person name="Oshone R.T."/>
            <person name="Ngom M."/>
            <person name="Ghodhbane-Gtari F."/>
            <person name="Gtari M."/>
            <person name="Morris K."/>
            <person name="Thomas K."/>
            <person name="Sen A."/>
            <person name="Tisa L.S."/>
        </authorList>
    </citation>
    <scope>NUCLEOTIDE SEQUENCE [LARGE SCALE GENOMIC DNA]</scope>
    <source>
        <strain evidence="4">CpI1-S</strain>
    </source>
</reference>
<name>A0A0D8BJR8_9ACTN</name>
<evidence type="ECO:0000256" key="2">
    <source>
        <dbReference type="SAM" id="Phobius"/>
    </source>
</evidence>
<comment type="caution">
    <text evidence="3">The sequence shown here is derived from an EMBL/GenBank/DDBJ whole genome shotgun (WGS) entry which is preliminary data.</text>
</comment>
<protein>
    <submittedName>
        <fullName evidence="3">Uncharacterized protein</fullName>
    </submittedName>
</protein>
<feature type="compositionally biased region" description="Basic and acidic residues" evidence="1">
    <location>
        <begin position="70"/>
        <end position="89"/>
    </location>
</feature>
<dbReference type="AlphaFoldDB" id="A0A0D8BJR8"/>
<keyword evidence="2" id="KW-0812">Transmembrane</keyword>
<feature type="region of interest" description="Disordered" evidence="1">
    <location>
        <begin position="67"/>
        <end position="89"/>
    </location>
</feature>
<keyword evidence="2" id="KW-0472">Membrane</keyword>
<reference evidence="3 4" key="2">
    <citation type="journal article" date="2016" name="Genome Announc.">
        <title>Permanent Draft Genome Sequences for Two Variants of Frankia sp. Strain CpI1, the First Frankia Strain Isolated from Root Nodules of Comptonia peregrina.</title>
        <authorList>
            <person name="Oshone R."/>
            <person name="Hurst S.G.IV."/>
            <person name="Abebe-Akele F."/>
            <person name="Simpson S."/>
            <person name="Morris K."/>
            <person name="Thomas W.K."/>
            <person name="Tisa L.S."/>
        </authorList>
    </citation>
    <scope>NUCLEOTIDE SEQUENCE [LARGE SCALE GENOMIC DNA]</scope>
    <source>
        <strain evidence="4">CpI1-S</strain>
    </source>
</reference>
<evidence type="ECO:0000313" key="3">
    <source>
        <dbReference type="EMBL" id="KJE23662.1"/>
    </source>
</evidence>
<organism evidence="3 4">
    <name type="scientific">Frankia torreyi</name>
    <dbReference type="NCBI Taxonomy" id="1856"/>
    <lineage>
        <taxon>Bacteria</taxon>
        <taxon>Bacillati</taxon>
        <taxon>Actinomycetota</taxon>
        <taxon>Actinomycetes</taxon>
        <taxon>Frankiales</taxon>
        <taxon>Frankiaceae</taxon>
        <taxon>Frankia</taxon>
    </lineage>
</organism>
<proteinExistence type="predicted"/>
<accession>A0A0D8BJR8</accession>
<dbReference type="EMBL" id="JYFN01000012">
    <property type="protein sequence ID" value="KJE23662.1"/>
    <property type="molecule type" value="Genomic_DNA"/>
</dbReference>
<feature type="transmembrane region" description="Helical" evidence="2">
    <location>
        <begin position="20"/>
        <end position="41"/>
    </location>
</feature>
<sequence length="89" mass="9462">MAGGGGPAEARAVTVRLVTAIMIVVVGLSFLFAFGNVWLLALRLGARGRQGGRGWLHVIGQAVELGGWHGSDEGRRWRPHERPRPGPAA</sequence>
<dbReference type="Proteomes" id="UP000032545">
    <property type="component" value="Unassembled WGS sequence"/>
</dbReference>
<evidence type="ECO:0000256" key="1">
    <source>
        <dbReference type="SAM" id="MobiDB-lite"/>
    </source>
</evidence>
<evidence type="ECO:0000313" key="4">
    <source>
        <dbReference type="Proteomes" id="UP000032545"/>
    </source>
</evidence>
<gene>
    <name evidence="3" type="ORF">FF36_02112</name>
</gene>
<keyword evidence="4" id="KW-1185">Reference proteome</keyword>
<keyword evidence="2" id="KW-1133">Transmembrane helix</keyword>